<accession>A0A8H8DGR1</accession>
<dbReference type="AlphaFoldDB" id="A0A8H8DGR1"/>
<gene>
    <name evidence="8" type="ORF">BJ554DRAFT_2716</name>
</gene>
<dbReference type="PANTHER" id="PTHR22761">
    <property type="entry name" value="CHARGED MULTIVESICULAR BODY PROTEIN"/>
    <property type="match status" value="1"/>
</dbReference>
<reference evidence="8 9" key="1">
    <citation type="journal article" name="Sci. Rep.">
        <title>Genome-scale phylogenetic analyses confirm Olpidium as the closest living zoosporic fungus to the non-flagellated, terrestrial fungi.</title>
        <authorList>
            <person name="Chang Y."/>
            <person name="Rochon D."/>
            <person name="Sekimoto S."/>
            <person name="Wang Y."/>
            <person name="Chovatia M."/>
            <person name="Sandor L."/>
            <person name="Salamov A."/>
            <person name="Grigoriev I.V."/>
            <person name="Stajich J.E."/>
            <person name="Spatafora J.W."/>
        </authorList>
    </citation>
    <scope>NUCLEOTIDE SEQUENCE [LARGE SCALE GENOMIC DNA]</scope>
    <source>
        <strain evidence="8">S191</strain>
    </source>
</reference>
<comment type="similarity">
    <text evidence="2">Belongs to the SNF7 family.</text>
</comment>
<keyword evidence="5" id="KW-0653">Protein transport</keyword>
<keyword evidence="6" id="KW-0472">Membrane</keyword>
<feature type="region of interest" description="Disordered" evidence="7">
    <location>
        <begin position="159"/>
        <end position="219"/>
    </location>
</feature>
<sequence>MGLTKSKPRISSQDRAILDLKGQRDRLHQYQKKLQTVLERETKVAREQLALGNKKRALLALKKKRYQEQLIDKTAAQMLNLEELVFEGLKAGNEVLAALHKETSLEAVQKLMDDTADAIEYQREVDEIISGKISEEDEAAVLAELDQIEKESAAEALANFPEVPEGGLPERPIAAETSAEEEGQAEQDEVAVEAAGGAGRRPRKMQKENDRIRVPAVVT</sequence>
<dbReference type="Pfam" id="PF03357">
    <property type="entry name" value="Snf7"/>
    <property type="match status" value="1"/>
</dbReference>
<dbReference type="InterPro" id="IPR005024">
    <property type="entry name" value="Snf7_fam"/>
</dbReference>
<evidence type="ECO:0000313" key="9">
    <source>
        <dbReference type="Proteomes" id="UP000673691"/>
    </source>
</evidence>
<evidence type="ECO:0000256" key="1">
    <source>
        <dbReference type="ARBA" id="ARBA00004608"/>
    </source>
</evidence>
<organism evidence="8 9">
    <name type="scientific">Olpidium bornovanus</name>
    <dbReference type="NCBI Taxonomy" id="278681"/>
    <lineage>
        <taxon>Eukaryota</taxon>
        <taxon>Fungi</taxon>
        <taxon>Fungi incertae sedis</taxon>
        <taxon>Olpidiomycota</taxon>
        <taxon>Olpidiomycotina</taxon>
        <taxon>Olpidiomycetes</taxon>
        <taxon>Olpidiales</taxon>
        <taxon>Olpidiaceae</taxon>
        <taxon>Olpidium</taxon>
    </lineage>
</organism>
<keyword evidence="9" id="KW-1185">Reference proteome</keyword>
<dbReference type="Gene3D" id="1.10.287.1060">
    <property type="entry name" value="ESAT-6-like"/>
    <property type="match status" value="1"/>
</dbReference>
<dbReference type="Proteomes" id="UP000673691">
    <property type="component" value="Unassembled WGS sequence"/>
</dbReference>
<evidence type="ECO:0000256" key="3">
    <source>
        <dbReference type="ARBA" id="ARBA00022448"/>
    </source>
</evidence>
<protein>
    <submittedName>
        <fullName evidence="8">Snf7-domain-containing protein</fullName>
    </submittedName>
</protein>
<evidence type="ECO:0000256" key="5">
    <source>
        <dbReference type="ARBA" id="ARBA00022927"/>
    </source>
</evidence>
<evidence type="ECO:0000256" key="2">
    <source>
        <dbReference type="ARBA" id="ARBA00006190"/>
    </source>
</evidence>
<comment type="caution">
    <text evidence="8">The sequence shown here is derived from an EMBL/GenBank/DDBJ whole genome shotgun (WGS) entry which is preliminary data.</text>
</comment>
<comment type="subcellular location">
    <subcellularLocation>
        <location evidence="1">Endosome membrane</location>
    </subcellularLocation>
</comment>
<dbReference type="GO" id="GO:0000815">
    <property type="term" value="C:ESCRT III complex"/>
    <property type="evidence" value="ECO:0007669"/>
    <property type="project" value="TreeGrafter"/>
</dbReference>
<dbReference type="GO" id="GO:0015031">
    <property type="term" value="P:protein transport"/>
    <property type="evidence" value="ECO:0007669"/>
    <property type="project" value="UniProtKB-KW"/>
</dbReference>
<keyword evidence="4" id="KW-0967">Endosome</keyword>
<proteinExistence type="inferred from homology"/>
<dbReference type="GO" id="GO:0005771">
    <property type="term" value="C:multivesicular body"/>
    <property type="evidence" value="ECO:0007669"/>
    <property type="project" value="TreeGrafter"/>
</dbReference>
<keyword evidence="3" id="KW-0813">Transport</keyword>
<evidence type="ECO:0000256" key="4">
    <source>
        <dbReference type="ARBA" id="ARBA00022753"/>
    </source>
</evidence>
<feature type="compositionally biased region" description="Acidic residues" evidence="7">
    <location>
        <begin position="178"/>
        <end position="191"/>
    </location>
</feature>
<dbReference type="OrthoDB" id="441172at2759"/>
<dbReference type="EMBL" id="JAEFCI010010285">
    <property type="protein sequence ID" value="KAG5457312.1"/>
    <property type="molecule type" value="Genomic_DNA"/>
</dbReference>
<dbReference type="PANTHER" id="PTHR22761:SF5">
    <property type="entry name" value="CHARGED MULTIVESICULAR BODY PROTEIN 6"/>
    <property type="match status" value="1"/>
</dbReference>
<evidence type="ECO:0000256" key="7">
    <source>
        <dbReference type="SAM" id="MobiDB-lite"/>
    </source>
</evidence>
<dbReference type="GO" id="GO:0006900">
    <property type="term" value="P:vesicle budding from membrane"/>
    <property type="evidence" value="ECO:0007669"/>
    <property type="project" value="TreeGrafter"/>
</dbReference>
<evidence type="ECO:0000313" key="8">
    <source>
        <dbReference type="EMBL" id="KAG5457312.1"/>
    </source>
</evidence>
<dbReference type="GO" id="GO:0032511">
    <property type="term" value="P:late endosome to vacuole transport via multivesicular body sorting pathway"/>
    <property type="evidence" value="ECO:0007669"/>
    <property type="project" value="TreeGrafter"/>
</dbReference>
<evidence type="ECO:0000256" key="6">
    <source>
        <dbReference type="ARBA" id="ARBA00023136"/>
    </source>
</evidence>
<name>A0A8H8DGR1_9FUNG</name>